<comment type="catalytic activity">
    <reaction evidence="3 4">
        <text>an N-terminal (5-L-glutamyl)-[peptide] + an alpha-amino acid = 5-L-glutamyl amino acid + an N-terminal L-alpha-aminoacyl-[peptide]</text>
        <dbReference type="Rhea" id="RHEA:23904"/>
        <dbReference type="Rhea" id="RHEA-COMP:9780"/>
        <dbReference type="Rhea" id="RHEA-COMP:9795"/>
        <dbReference type="ChEBI" id="CHEBI:77644"/>
        <dbReference type="ChEBI" id="CHEBI:78597"/>
        <dbReference type="ChEBI" id="CHEBI:78599"/>
        <dbReference type="ChEBI" id="CHEBI:78608"/>
        <dbReference type="EC" id="2.3.2.2"/>
    </reaction>
</comment>
<dbReference type="SUPFAM" id="SSF56235">
    <property type="entry name" value="N-terminal nucleophile aminohydrolases (Ntn hydrolases)"/>
    <property type="match status" value="1"/>
</dbReference>
<dbReference type="Proteomes" id="UP000721861">
    <property type="component" value="Unassembled WGS sequence"/>
</dbReference>
<protein>
    <recommendedName>
        <fullName evidence="4">Glutathione hydrolase proenzyme</fullName>
        <ecNumber evidence="4">2.3.2.2</ecNumber>
        <ecNumber evidence="4">3.4.19.13</ecNumber>
    </recommendedName>
    <component>
        <recommendedName>
            <fullName evidence="4">Glutathione hydrolase large chain</fullName>
        </recommendedName>
    </component>
    <component>
        <recommendedName>
            <fullName evidence="4">Glutathione hydrolase small chain</fullName>
        </recommendedName>
    </component>
</protein>
<dbReference type="EC" id="2.3.2.2" evidence="4"/>
<dbReference type="InterPro" id="IPR043138">
    <property type="entry name" value="GGT_lsub"/>
</dbReference>
<evidence type="ECO:0000256" key="1">
    <source>
        <dbReference type="ARBA" id="ARBA00001049"/>
    </source>
</evidence>
<accession>A0ABS5K608</accession>
<evidence type="ECO:0000313" key="6">
    <source>
        <dbReference type="Proteomes" id="UP000721861"/>
    </source>
</evidence>
<evidence type="ECO:0000256" key="4">
    <source>
        <dbReference type="RuleBase" id="RU368036"/>
    </source>
</evidence>
<dbReference type="RefSeq" id="WP_212225400.1">
    <property type="nucleotide sequence ID" value="NZ_JAGUCN010000002.1"/>
</dbReference>
<keyword evidence="4" id="KW-0378">Hydrolase</keyword>
<keyword evidence="6" id="KW-1185">Reference proteome</keyword>
<evidence type="ECO:0000313" key="5">
    <source>
        <dbReference type="EMBL" id="MBS2210382.1"/>
    </source>
</evidence>
<dbReference type="Gene3D" id="3.60.20.40">
    <property type="match status" value="1"/>
</dbReference>
<name>A0ABS5K608_9BACT</name>
<keyword evidence="4" id="KW-0865">Zymogen</keyword>
<comment type="catalytic activity">
    <reaction evidence="2 4">
        <text>glutathione + H2O = L-cysteinylglycine + L-glutamate</text>
        <dbReference type="Rhea" id="RHEA:28807"/>
        <dbReference type="ChEBI" id="CHEBI:15377"/>
        <dbReference type="ChEBI" id="CHEBI:29985"/>
        <dbReference type="ChEBI" id="CHEBI:57925"/>
        <dbReference type="ChEBI" id="CHEBI:61694"/>
        <dbReference type="EC" id="3.4.19.13"/>
    </reaction>
</comment>
<evidence type="ECO:0000256" key="2">
    <source>
        <dbReference type="ARBA" id="ARBA00001089"/>
    </source>
</evidence>
<dbReference type="EC" id="3.4.19.13" evidence="4"/>
<dbReference type="InterPro" id="IPR029055">
    <property type="entry name" value="Ntn_hydrolases_N"/>
</dbReference>
<comment type="pathway">
    <text evidence="4">Sulfur metabolism; glutathione metabolism.</text>
</comment>
<dbReference type="InterPro" id="IPR043137">
    <property type="entry name" value="GGT_ssub_C"/>
</dbReference>
<comment type="similarity">
    <text evidence="4">Belongs to the gamma-glutamyltransferase family.</text>
</comment>
<dbReference type="EMBL" id="JAGUCN010000002">
    <property type="protein sequence ID" value="MBS2210382.1"/>
    <property type="molecule type" value="Genomic_DNA"/>
</dbReference>
<sequence>MKDIQLLILILSLIIFQTSAQDRITGFNFASRSEVIAQNGIACTSHPLTTQIAIDILKQGGNAIDAAIAANAALGLMEPTGCGIGGDLFAIIWDANTKQLYGLNGSGRSPQSLCIDYFKSQNLDKIPSYGPLPVSVPGCVDAWFELHQRFGQLTMEEILAPAISYADNGFPLSELIAYYWERSVKFHQKYPNVIDTYTCNGHIPLKGDIFKNPYLAEKYRQLAKQGRDYFYKGALAETITAFIQEQGGFLSMEDLASHHSQWVEPVSVNYRGYDIWELPPNGQGITALQMLNIIKGYSFEKEEFGTARHLHLVTEAKKLAFEDRAKYYADMDMQNVPVEELISEEYAKQRRDLIDMQKAGQYVAGTISHGETIYLTVADQWGNMVSLIQSNYRGMGSGMVPPQCGFMLQNRGELFSLNPDDANALAPGKRPFHTIIPAFVTKNQQPVMSFGVMGGDFQPQGHVQVLMNIIDFGMNLQEAGDAPRFSHTGSSQPTGIKVKGKGQLNIETGFSDKTILELSKMGHSVGFLPGSYGGYQAIWYDSKRGVYIGASEKRKDGMAAGY</sequence>
<keyword evidence="4" id="KW-0317">Glutathione biosynthesis</keyword>
<evidence type="ECO:0000256" key="3">
    <source>
        <dbReference type="ARBA" id="ARBA00047417"/>
    </source>
</evidence>
<keyword evidence="4 5" id="KW-0808">Transferase</keyword>
<comment type="PTM">
    <text evidence="4">Cleaved by autocatalysis into a large and a small subunit.</text>
</comment>
<keyword evidence="4 5" id="KW-0012">Acyltransferase</keyword>
<dbReference type="PRINTS" id="PR01210">
    <property type="entry name" value="GGTRANSPTASE"/>
</dbReference>
<reference evidence="5 6" key="1">
    <citation type="journal article" date="2014" name="Int. J. Syst. Evol. Microbiol.">
        <title>Carboxylicivirga gen. nov. in the family Marinilabiliaceae with two novel species, Carboxylicivirga mesophila sp. nov. and Carboxylicivirga taeanensis sp. nov., and reclassification of Cytophaga fermentans as Saccharicrinis fermentans gen. nov., comb. nov.</title>
        <authorList>
            <person name="Yang S.H."/>
            <person name="Seo H.S."/>
            <person name="Woo J.H."/>
            <person name="Oh H.M."/>
            <person name="Jang H."/>
            <person name="Lee J.H."/>
            <person name="Kim S.J."/>
            <person name="Kwon K.K."/>
        </authorList>
    </citation>
    <scope>NUCLEOTIDE SEQUENCE [LARGE SCALE GENOMIC DNA]</scope>
    <source>
        <strain evidence="5 6">JCM 18290</strain>
    </source>
</reference>
<dbReference type="Gene3D" id="1.10.246.130">
    <property type="match status" value="1"/>
</dbReference>
<organism evidence="5 6">
    <name type="scientific">Carboxylicivirga mesophila</name>
    <dbReference type="NCBI Taxonomy" id="1166478"/>
    <lineage>
        <taxon>Bacteria</taxon>
        <taxon>Pseudomonadati</taxon>
        <taxon>Bacteroidota</taxon>
        <taxon>Bacteroidia</taxon>
        <taxon>Marinilabiliales</taxon>
        <taxon>Marinilabiliaceae</taxon>
        <taxon>Carboxylicivirga</taxon>
    </lineage>
</organism>
<proteinExistence type="inferred from homology"/>
<dbReference type="Pfam" id="PF01019">
    <property type="entry name" value="G_glu_transpept"/>
    <property type="match status" value="1"/>
</dbReference>
<dbReference type="PANTHER" id="PTHR43881:SF1">
    <property type="entry name" value="GAMMA-GLUTAMYLTRANSPEPTIDASE (AFU_ORTHOLOGUE AFUA_4G13580)"/>
    <property type="match status" value="1"/>
</dbReference>
<dbReference type="GO" id="GO:0103068">
    <property type="term" value="F:leukotriene C4 gamma-glutamyl transferase activity"/>
    <property type="evidence" value="ECO:0007669"/>
    <property type="project" value="UniProtKB-EC"/>
</dbReference>
<comment type="caution">
    <text evidence="5">The sequence shown here is derived from an EMBL/GenBank/DDBJ whole genome shotgun (WGS) entry which is preliminary data.</text>
</comment>
<dbReference type="InterPro" id="IPR052896">
    <property type="entry name" value="GGT-like_enzyme"/>
</dbReference>
<dbReference type="InterPro" id="IPR000101">
    <property type="entry name" value="GGT_peptidase"/>
</dbReference>
<dbReference type="NCBIfam" id="TIGR00066">
    <property type="entry name" value="g_glut_trans"/>
    <property type="match status" value="1"/>
</dbReference>
<gene>
    <name evidence="5" type="primary">ggt</name>
    <name evidence="5" type="ORF">KEM09_03170</name>
</gene>
<dbReference type="PANTHER" id="PTHR43881">
    <property type="entry name" value="GAMMA-GLUTAMYLTRANSPEPTIDASE (AFU_ORTHOLOGUE AFUA_4G13580)"/>
    <property type="match status" value="1"/>
</dbReference>
<comment type="subunit">
    <text evidence="4">This enzyme consists of two polypeptide chains, which are synthesized in precursor form from a single polypeptide.</text>
</comment>
<comment type="catalytic activity">
    <reaction evidence="1 4">
        <text>an S-substituted glutathione + H2O = an S-substituted L-cysteinylglycine + L-glutamate</text>
        <dbReference type="Rhea" id="RHEA:59468"/>
        <dbReference type="ChEBI" id="CHEBI:15377"/>
        <dbReference type="ChEBI" id="CHEBI:29985"/>
        <dbReference type="ChEBI" id="CHEBI:90779"/>
        <dbReference type="ChEBI" id="CHEBI:143103"/>
        <dbReference type="EC" id="3.4.19.13"/>
    </reaction>
</comment>